<dbReference type="STRING" id="671987.R0JWJ0"/>
<dbReference type="GeneID" id="19397453"/>
<proteinExistence type="predicted"/>
<evidence type="ECO:0000256" key="1">
    <source>
        <dbReference type="SAM" id="Phobius"/>
    </source>
</evidence>
<name>R0JWJ0_EXST2</name>
<dbReference type="PANTHER" id="PTHR35896">
    <property type="entry name" value="IG-LIKE DOMAIN-CONTAINING PROTEIN"/>
    <property type="match status" value="1"/>
</dbReference>
<dbReference type="AlphaFoldDB" id="R0JWJ0"/>
<protein>
    <submittedName>
        <fullName evidence="2">Uncharacterized protein</fullName>
    </submittedName>
</protein>
<dbReference type="Proteomes" id="UP000016935">
    <property type="component" value="Unassembled WGS sequence"/>
</dbReference>
<dbReference type="RefSeq" id="XP_008027744.1">
    <property type="nucleotide sequence ID" value="XM_008029553.1"/>
</dbReference>
<reference evidence="2 3" key="2">
    <citation type="journal article" date="2013" name="PLoS Genet.">
        <title>Comparative genome structure, secondary metabolite, and effector coding capacity across Cochliobolus pathogens.</title>
        <authorList>
            <person name="Condon B.J."/>
            <person name="Leng Y."/>
            <person name="Wu D."/>
            <person name="Bushley K.E."/>
            <person name="Ohm R.A."/>
            <person name="Otillar R."/>
            <person name="Martin J."/>
            <person name="Schackwitz W."/>
            <person name="Grimwood J."/>
            <person name="MohdZainudin N."/>
            <person name="Xue C."/>
            <person name="Wang R."/>
            <person name="Manning V.A."/>
            <person name="Dhillon B."/>
            <person name="Tu Z.J."/>
            <person name="Steffenson B.J."/>
            <person name="Salamov A."/>
            <person name="Sun H."/>
            <person name="Lowry S."/>
            <person name="LaButti K."/>
            <person name="Han J."/>
            <person name="Copeland A."/>
            <person name="Lindquist E."/>
            <person name="Barry K."/>
            <person name="Schmutz J."/>
            <person name="Baker S.E."/>
            <person name="Ciuffetti L.M."/>
            <person name="Grigoriev I.V."/>
            <person name="Zhong S."/>
            <person name="Turgeon B.G."/>
        </authorList>
    </citation>
    <scope>NUCLEOTIDE SEQUENCE [LARGE SCALE GENOMIC DNA]</scope>
    <source>
        <strain evidence="3">28A</strain>
    </source>
</reference>
<dbReference type="PANTHER" id="PTHR35896:SF3">
    <property type="entry name" value="MAJOR FACILITATOR SUPERFAMILY TRANSPORTER"/>
    <property type="match status" value="1"/>
</dbReference>
<gene>
    <name evidence="2" type="ORF">SETTUDRAFT_154892</name>
</gene>
<dbReference type="HOGENOM" id="CLU_066042_3_1_1"/>
<sequence length="216" mass="23758">MAFAPIYRDTSLTMPESETQRLFDGDDELDSAPEPGDGAKSPSKYRPLRFLIPLWKSCVFLLAICGLFGLWQRVHDYPALAEQDASCSCGTSMAEAMAMDCQYDILSSAWLPPRCRGEEVSAEFDKASPGPDGAWSYFADANGTNLIDPSTLGLLTNTRPRLTGVAVEIWGDTEPHIDHCLMIFRSLTLTESMGSMVEPMLPNPPFRGKTARLGQE</sequence>
<keyword evidence="1" id="KW-0472">Membrane</keyword>
<evidence type="ECO:0000313" key="3">
    <source>
        <dbReference type="Proteomes" id="UP000016935"/>
    </source>
</evidence>
<accession>R0JWJ0</accession>
<keyword evidence="3" id="KW-1185">Reference proteome</keyword>
<dbReference type="OrthoDB" id="3501153at2759"/>
<keyword evidence="1" id="KW-1133">Transmembrane helix</keyword>
<evidence type="ECO:0000313" key="2">
    <source>
        <dbReference type="EMBL" id="EOA85323.1"/>
    </source>
</evidence>
<keyword evidence="1" id="KW-0812">Transmembrane</keyword>
<dbReference type="InterPro" id="IPR053008">
    <property type="entry name" value="Phomopsin_biosynth_assoc"/>
</dbReference>
<feature type="transmembrane region" description="Helical" evidence="1">
    <location>
        <begin position="50"/>
        <end position="71"/>
    </location>
</feature>
<organism evidence="2 3">
    <name type="scientific">Exserohilum turcicum (strain 28A)</name>
    <name type="common">Northern leaf blight fungus</name>
    <name type="synonym">Setosphaeria turcica</name>
    <dbReference type="NCBI Taxonomy" id="671987"/>
    <lineage>
        <taxon>Eukaryota</taxon>
        <taxon>Fungi</taxon>
        <taxon>Dikarya</taxon>
        <taxon>Ascomycota</taxon>
        <taxon>Pezizomycotina</taxon>
        <taxon>Dothideomycetes</taxon>
        <taxon>Pleosporomycetidae</taxon>
        <taxon>Pleosporales</taxon>
        <taxon>Pleosporineae</taxon>
        <taxon>Pleosporaceae</taxon>
        <taxon>Exserohilum</taxon>
    </lineage>
</organism>
<dbReference type="EMBL" id="KB908703">
    <property type="protein sequence ID" value="EOA85323.1"/>
    <property type="molecule type" value="Genomic_DNA"/>
</dbReference>
<reference evidence="2 3" key="1">
    <citation type="journal article" date="2012" name="PLoS Pathog.">
        <title>Diverse lifestyles and strategies of plant pathogenesis encoded in the genomes of eighteen Dothideomycetes fungi.</title>
        <authorList>
            <person name="Ohm R.A."/>
            <person name="Feau N."/>
            <person name="Henrissat B."/>
            <person name="Schoch C.L."/>
            <person name="Horwitz B.A."/>
            <person name="Barry K.W."/>
            <person name="Condon B.J."/>
            <person name="Copeland A.C."/>
            <person name="Dhillon B."/>
            <person name="Glaser F."/>
            <person name="Hesse C.N."/>
            <person name="Kosti I."/>
            <person name="LaButti K."/>
            <person name="Lindquist E.A."/>
            <person name="Lucas S."/>
            <person name="Salamov A.A."/>
            <person name="Bradshaw R.E."/>
            <person name="Ciuffetti L."/>
            <person name="Hamelin R.C."/>
            <person name="Kema G.H.J."/>
            <person name="Lawrence C."/>
            <person name="Scott J.A."/>
            <person name="Spatafora J.W."/>
            <person name="Turgeon B.G."/>
            <person name="de Wit P.J.G.M."/>
            <person name="Zhong S."/>
            <person name="Goodwin S.B."/>
            <person name="Grigoriev I.V."/>
        </authorList>
    </citation>
    <scope>NUCLEOTIDE SEQUENCE [LARGE SCALE GENOMIC DNA]</scope>
    <source>
        <strain evidence="3">28A</strain>
    </source>
</reference>